<accession>A0A7H0IHK9</accession>
<dbReference type="KEGG" id="sroi:IAG44_24560"/>
<gene>
    <name evidence="1" type="ORF">IAG44_24560</name>
</gene>
<organism evidence="1 2">
    <name type="scientific">Streptomyces roseirectus</name>
    <dbReference type="NCBI Taxonomy" id="2768066"/>
    <lineage>
        <taxon>Bacteria</taxon>
        <taxon>Bacillati</taxon>
        <taxon>Actinomycetota</taxon>
        <taxon>Actinomycetes</taxon>
        <taxon>Kitasatosporales</taxon>
        <taxon>Streptomycetaceae</taxon>
        <taxon>Streptomyces</taxon>
    </lineage>
</organism>
<keyword evidence="2" id="KW-1185">Reference proteome</keyword>
<evidence type="ECO:0000313" key="2">
    <source>
        <dbReference type="Proteomes" id="UP000516052"/>
    </source>
</evidence>
<sequence length="187" mass="20260">MTVLYVFGFPPFKEVREIKAGEVCGSLGDAARAGAALREVLPKKSEYSSRDDVTASRVDEMDSSYGTYCFVYGDGKQVAVARAELVEYENTDQWVKEVVEQLVPASSLTPFEAGDRAVASSRIAAIYSPCLSRGANRYLSVHVHLKEKGDAGDSELRSGLIELAENATVYAHSRARCDLPSKVNAAS</sequence>
<dbReference type="EMBL" id="CP060828">
    <property type="protein sequence ID" value="QNP72275.1"/>
    <property type="molecule type" value="Genomic_DNA"/>
</dbReference>
<evidence type="ECO:0000313" key="1">
    <source>
        <dbReference type="EMBL" id="QNP72275.1"/>
    </source>
</evidence>
<dbReference type="AlphaFoldDB" id="A0A7H0IHK9"/>
<dbReference type="RefSeq" id="WP_187749232.1">
    <property type="nucleotide sequence ID" value="NZ_CP060828.1"/>
</dbReference>
<protein>
    <submittedName>
        <fullName evidence="1">Uncharacterized protein</fullName>
    </submittedName>
</protein>
<name>A0A7H0IHK9_9ACTN</name>
<proteinExistence type="predicted"/>
<dbReference type="Proteomes" id="UP000516052">
    <property type="component" value="Chromosome"/>
</dbReference>
<reference evidence="1 2" key="1">
    <citation type="submission" date="2020-08" db="EMBL/GenBank/DDBJ databases">
        <title>A novel species.</title>
        <authorList>
            <person name="Gao J."/>
        </authorList>
    </citation>
    <scope>NUCLEOTIDE SEQUENCE [LARGE SCALE GENOMIC DNA]</scope>
    <source>
        <strain evidence="1 2">CRXT-G-22</strain>
    </source>
</reference>